<reference evidence="2 3" key="1">
    <citation type="submission" date="2019-01" db="EMBL/GenBank/DDBJ databases">
        <title>A draft genome assembly of the solar-powered sea slug Elysia chlorotica.</title>
        <authorList>
            <person name="Cai H."/>
            <person name="Li Q."/>
            <person name="Fang X."/>
            <person name="Li J."/>
            <person name="Curtis N.E."/>
            <person name="Altenburger A."/>
            <person name="Shibata T."/>
            <person name="Feng M."/>
            <person name="Maeda T."/>
            <person name="Schwartz J.A."/>
            <person name="Shigenobu S."/>
            <person name="Lundholm N."/>
            <person name="Nishiyama T."/>
            <person name="Yang H."/>
            <person name="Hasebe M."/>
            <person name="Li S."/>
            <person name="Pierce S.K."/>
            <person name="Wang J."/>
        </authorList>
    </citation>
    <scope>NUCLEOTIDE SEQUENCE [LARGE SCALE GENOMIC DNA]</scope>
    <source>
        <strain evidence="2">EC2010</strain>
        <tissue evidence="2">Whole organism of an adult</tissue>
    </source>
</reference>
<feature type="region of interest" description="Disordered" evidence="1">
    <location>
        <begin position="391"/>
        <end position="420"/>
    </location>
</feature>
<evidence type="ECO:0000313" key="3">
    <source>
        <dbReference type="Proteomes" id="UP000271974"/>
    </source>
</evidence>
<feature type="region of interest" description="Disordered" evidence="1">
    <location>
        <begin position="1018"/>
        <end position="1047"/>
    </location>
</feature>
<comment type="caution">
    <text evidence="2">The sequence shown here is derived from an EMBL/GenBank/DDBJ whole genome shotgun (WGS) entry which is preliminary data.</text>
</comment>
<sequence>MKKLFELFHPKRTKSSKENNLAKCNSFVDEDNFKFTEAGGLKTFNKKITNAESETKRRPGKGREVIQATSSPLNHAGLVVSPFLTPPKRTLNSGRSETRHSHTKYWSRVSRELRFLDGLLTHTPRSGVTNDSVAMGTPKPGGSENRDEVFLDGSYFEDDYWLSYSDLGDDDIGWESEPLFSTPFKAGPLYQPTRRVYMGVASLRASRKNRSLPLKTTNGPAGAFNRNTTSRRAVKRKHSSLPGDLDKIYLEFPPLVNLEPTDVEAMLISEGKCLSDEEIKDLSPFHPSVALNLAFDNVEESTCMDVDGSSDVFDNVLETAMTGLSLDTTVPEPTRTQVSNTPPVVGNTEGQAPLYKSKKPTDLTISAHRDHSLIVPGSSSKDTIRHLRFDSPPKVSQANTSAPISMESHASHELSNENNTQRCVQKIEAGSGSHATLESTANVDCAEMRVIVAHGASVSSRHASVRRRSTESGYGSCSKTPALATQSPPGMGQVFFTPQSRDLTWPFISTENCSDQTSELWARVTPFGTKLSRWNMEPIPTGLSRCKVNVEDCQNMEEDSDLGATNIAEINQAEDPQLGATNISRSHIQEDSTSLSTVDIEGYTSEDSDVGAINIAQVNMEEDSELEATNISIADIKEDSTSLSTADIEDDAGLSQDKMEDSIGPSGGNNEDSTGVSSLNTEESKSHPTGDIKETPGVSTDNIKISAMNSLEQKPTPETSSRCQPISDVLNKLSETSSRCRPISDFLSKVSESCNLTNYQRKRQKTEHRRNRERPPVKRLLGFFPKVPGPTKTLAGQKNVEVNLTLGENHREMPYLYDLGDENNNFVYLNTELAPSLDAMGKECLSPSTTIPIPILTSSPMQKTKVNEKCVDEPEQNRKTSHGFGPDTTLNSDRGQLSSTNISAGSNSEKANHLKRTAHTSGRDGCSTITSPDINLDEITPVKYATPIGVNEHVSSTETSLETKPLEITHAKRARIKNAKKIKRRSSATATNLCVTTEKPQGRGMDINNNPLVVDQRKTRRSPVAQVLSSSEEESGDECQTKKKSPTSTDYILIRRVAQKIIRRVPEECGQQKNMDTARVMEFLHQYYNHELALVNGSIAEVNTTESRKGENEKPHKKSPNGASLPHLKYIYREMLEKLDPKRLTASNSVGILLAGLLADRADVVDECCNFAFQNIRLLGQHSELFFACPPELVLMLLSNRQVRVEGPHGFPVSYEHGEREVLVAAHGYCRRNRTGIRHVDRNLRDMLVSAADQGVWEKQRRFYMEKKRPRCQSKDDETHDQVATRSHFRQRYNIVFHHSKIFAKVDEESLVPQLAPDVVLSTFKAEGPCGVDVRNENSHNPPQCGRGREETRDGLTGASVQLSGLTRVPSLTTEEMLETCTSEHALHHVWFSFRRRKGIPYMTGLQLVYAYKGNIKRIVLGDFKSRDRSSSSNRRQSEAGEPMSTETSSSRSRSDEALSRDSSQDSSTDQGLSAKQTVSGDSQNQPCDAARGDEQEEKTGGYDGCLDDPEPLKTVFKLEIGEHIVCVRVQSTCALHNLEFTTNRGRCVKAHQFCTDMHPWRSVQFPPLVERHLAAGQTDQLAWGLQAITAETMTSDSLPSDVILANVRFVWAYVVGEGTDGSAETHHRDDV</sequence>
<feature type="region of interest" description="Disordered" evidence="1">
    <location>
        <begin position="462"/>
        <end position="490"/>
    </location>
</feature>
<gene>
    <name evidence="2" type="ORF">EGW08_023481</name>
</gene>
<accession>A0A3S1AVY6</accession>
<proteinExistence type="predicted"/>
<feature type="region of interest" description="Disordered" evidence="1">
    <location>
        <begin position="327"/>
        <end position="354"/>
    </location>
</feature>
<name>A0A3S1AVY6_ELYCH</name>
<feature type="compositionally biased region" description="Polar residues" evidence="1">
    <location>
        <begin position="394"/>
        <end position="403"/>
    </location>
</feature>
<feature type="region of interest" description="Disordered" evidence="1">
    <location>
        <begin position="127"/>
        <end position="147"/>
    </location>
</feature>
<feature type="compositionally biased region" description="Basic and acidic residues" evidence="1">
    <location>
        <begin position="682"/>
        <end position="694"/>
    </location>
</feature>
<feature type="compositionally biased region" description="Polar residues" evidence="1">
    <location>
        <begin position="888"/>
        <end position="909"/>
    </location>
</feature>
<feature type="region of interest" description="Disordered" evidence="1">
    <location>
        <begin position="1104"/>
        <end position="1123"/>
    </location>
</feature>
<organism evidence="2 3">
    <name type="scientific">Elysia chlorotica</name>
    <name type="common">Eastern emerald elysia</name>
    <name type="synonym">Sea slug</name>
    <dbReference type="NCBI Taxonomy" id="188477"/>
    <lineage>
        <taxon>Eukaryota</taxon>
        <taxon>Metazoa</taxon>
        <taxon>Spiralia</taxon>
        <taxon>Lophotrochozoa</taxon>
        <taxon>Mollusca</taxon>
        <taxon>Gastropoda</taxon>
        <taxon>Heterobranchia</taxon>
        <taxon>Euthyneura</taxon>
        <taxon>Panpulmonata</taxon>
        <taxon>Sacoglossa</taxon>
        <taxon>Placobranchoidea</taxon>
        <taxon>Plakobranchidae</taxon>
        <taxon>Elysia</taxon>
    </lineage>
</organism>
<evidence type="ECO:0000313" key="2">
    <source>
        <dbReference type="EMBL" id="RUS68759.1"/>
    </source>
</evidence>
<feature type="region of interest" description="Disordered" evidence="1">
    <location>
        <begin position="1332"/>
        <end position="1355"/>
    </location>
</feature>
<feature type="region of interest" description="Disordered" evidence="1">
    <location>
        <begin position="650"/>
        <end position="699"/>
    </location>
</feature>
<feature type="region of interest" description="Disordered" evidence="1">
    <location>
        <begin position="84"/>
        <end position="103"/>
    </location>
</feature>
<dbReference type="EMBL" id="RQTK01002035">
    <property type="protein sequence ID" value="RUS68759.1"/>
    <property type="molecule type" value="Genomic_DNA"/>
</dbReference>
<feature type="compositionally biased region" description="Polar residues" evidence="1">
    <location>
        <begin position="1475"/>
        <end position="1487"/>
    </location>
</feature>
<feature type="compositionally biased region" description="Polar residues" evidence="1">
    <location>
        <begin position="471"/>
        <end position="488"/>
    </location>
</feature>
<feature type="compositionally biased region" description="Low complexity" evidence="1">
    <location>
        <begin position="1465"/>
        <end position="1474"/>
    </location>
</feature>
<dbReference type="Proteomes" id="UP000271974">
    <property type="component" value="Unassembled WGS sequence"/>
</dbReference>
<feature type="region of interest" description="Disordered" evidence="1">
    <location>
        <begin position="1426"/>
        <end position="1507"/>
    </location>
</feature>
<evidence type="ECO:0000256" key="1">
    <source>
        <dbReference type="SAM" id="MobiDB-lite"/>
    </source>
</evidence>
<feature type="compositionally biased region" description="Basic and acidic residues" evidence="1">
    <location>
        <begin position="1453"/>
        <end position="1464"/>
    </location>
</feature>
<feature type="compositionally biased region" description="Basic and acidic residues" evidence="1">
    <location>
        <begin position="1491"/>
        <end position="1501"/>
    </location>
</feature>
<protein>
    <submittedName>
        <fullName evidence="2">Uncharacterized protein</fullName>
    </submittedName>
</protein>
<feature type="compositionally biased region" description="Polar residues" evidence="1">
    <location>
        <begin position="668"/>
        <end position="681"/>
    </location>
</feature>
<keyword evidence="3" id="KW-1185">Reference proteome</keyword>
<feature type="region of interest" description="Disordered" evidence="1">
    <location>
        <begin position="872"/>
        <end position="929"/>
    </location>
</feature>
<dbReference type="OrthoDB" id="10676559at2759"/>